<proteinExistence type="predicted"/>
<dbReference type="EMBL" id="JALBWM010000087">
    <property type="protein sequence ID" value="MCO1335857.1"/>
    <property type="molecule type" value="Genomic_DNA"/>
</dbReference>
<dbReference type="AlphaFoldDB" id="A0A9X2EP49"/>
<accession>A0A9X2EP49</accession>
<dbReference type="Pfam" id="PF00929">
    <property type="entry name" value="RNase_T"/>
    <property type="match status" value="1"/>
</dbReference>
<dbReference type="Gene3D" id="3.30.420.10">
    <property type="entry name" value="Ribonuclease H-like superfamily/Ribonuclease H"/>
    <property type="match status" value="1"/>
</dbReference>
<keyword evidence="3 5" id="KW-0269">Exonuclease</keyword>
<evidence type="ECO:0000313" key="6">
    <source>
        <dbReference type="Proteomes" id="UP001139028"/>
    </source>
</evidence>
<dbReference type="PANTHER" id="PTHR23044:SF61">
    <property type="entry name" value="3'-5' EXORIBONUCLEASE 1-RELATED"/>
    <property type="match status" value="1"/>
</dbReference>
<reference evidence="5" key="1">
    <citation type="journal article" date="2022" name="Arch. Microbiol.">
        <title>Microbulbifer okhotskensis sp. nov., isolated from a deep bottom sediment of the Okhotsk Sea.</title>
        <authorList>
            <person name="Romanenko L."/>
            <person name="Kurilenko V."/>
            <person name="Otstavnykh N."/>
            <person name="Velansky P."/>
            <person name="Isaeva M."/>
            <person name="Mikhailov V."/>
        </authorList>
    </citation>
    <scope>NUCLEOTIDE SEQUENCE</scope>
    <source>
        <strain evidence="5">OS29</strain>
    </source>
</reference>
<evidence type="ECO:0000259" key="4">
    <source>
        <dbReference type="SMART" id="SM00479"/>
    </source>
</evidence>
<protein>
    <submittedName>
        <fullName evidence="5">Exonuclease domain-containing protein</fullName>
    </submittedName>
</protein>
<sequence>MNMDLSRYRYFLIVDLEATCCNKQSIARNEMEIIEIGAVMVEAETLSVVDEFTTFVRPVRKPLLTAFCTELTSICQADVNGAPVYPAAIKQFKAWLYQYESFLFCSWGDYDKAQLHQDSQFHKVSYPIGTEHINIKKLFSLNQNLKKKYGMAGALTLSGLSLDGTHHRGIDDARNMARLMPFVLGRRPVLKQSVASQRRV</sequence>
<dbReference type="InterPro" id="IPR012337">
    <property type="entry name" value="RNaseH-like_sf"/>
</dbReference>
<comment type="caution">
    <text evidence="5">The sequence shown here is derived from an EMBL/GenBank/DDBJ whole genome shotgun (WGS) entry which is preliminary data.</text>
</comment>
<evidence type="ECO:0000256" key="2">
    <source>
        <dbReference type="ARBA" id="ARBA00022801"/>
    </source>
</evidence>
<gene>
    <name evidence="5" type="ORF">MO867_16095</name>
</gene>
<organism evidence="5 6">
    <name type="scientific">Microbulbifer okhotskensis</name>
    <dbReference type="NCBI Taxonomy" id="2926617"/>
    <lineage>
        <taxon>Bacteria</taxon>
        <taxon>Pseudomonadati</taxon>
        <taxon>Pseudomonadota</taxon>
        <taxon>Gammaproteobacteria</taxon>
        <taxon>Cellvibrionales</taxon>
        <taxon>Microbulbiferaceae</taxon>
        <taxon>Microbulbifer</taxon>
    </lineage>
</organism>
<dbReference type="InterPro" id="IPR013520">
    <property type="entry name" value="Ribonucl_H"/>
</dbReference>
<keyword evidence="6" id="KW-1185">Reference proteome</keyword>
<evidence type="ECO:0000256" key="1">
    <source>
        <dbReference type="ARBA" id="ARBA00022722"/>
    </source>
</evidence>
<keyword evidence="1" id="KW-0540">Nuclease</keyword>
<dbReference type="RefSeq" id="WP_252470961.1">
    <property type="nucleotide sequence ID" value="NZ_JALBWM010000087.1"/>
</dbReference>
<name>A0A9X2EP49_9GAMM</name>
<keyword evidence="2" id="KW-0378">Hydrolase</keyword>
<evidence type="ECO:0000313" key="5">
    <source>
        <dbReference type="EMBL" id="MCO1335857.1"/>
    </source>
</evidence>
<dbReference type="SUPFAM" id="SSF53098">
    <property type="entry name" value="Ribonuclease H-like"/>
    <property type="match status" value="1"/>
</dbReference>
<dbReference type="InterPro" id="IPR036397">
    <property type="entry name" value="RNaseH_sf"/>
</dbReference>
<dbReference type="Proteomes" id="UP001139028">
    <property type="component" value="Unassembled WGS sequence"/>
</dbReference>
<dbReference type="PANTHER" id="PTHR23044">
    <property type="entry name" value="3'-5' EXONUCLEASE ERI1-RELATED"/>
    <property type="match status" value="1"/>
</dbReference>
<dbReference type="SMART" id="SM00479">
    <property type="entry name" value="EXOIII"/>
    <property type="match status" value="1"/>
</dbReference>
<dbReference type="CDD" id="cd06133">
    <property type="entry name" value="ERI-1_3'hExo_like"/>
    <property type="match status" value="1"/>
</dbReference>
<dbReference type="InterPro" id="IPR051274">
    <property type="entry name" value="3-5_Exoribonuclease"/>
</dbReference>
<feature type="domain" description="Exonuclease" evidence="4">
    <location>
        <begin position="10"/>
        <end position="189"/>
    </location>
</feature>
<dbReference type="GO" id="GO:0000175">
    <property type="term" value="F:3'-5'-RNA exonuclease activity"/>
    <property type="evidence" value="ECO:0007669"/>
    <property type="project" value="InterPro"/>
</dbReference>
<dbReference type="InterPro" id="IPR047201">
    <property type="entry name" value="ERI-1_3'hExo-like"/>
</dbReference>
<evidence type="ECO:0000256" key="3">
    <source>
        <dbReference type="ARBA" id="ARBA00022839"/>
    </source>
</evidence>
<dbReference type="GO" id="GO:0006259">
    <property type="term" value="P:DNA metabolic process"/>
    <property type="evidence" value="ECO:0007669"/>
    <property type="project" value="UniProtKB-ARBA"/>
</dbReference>
<dbReference type="GO" id="GO:0003676">
    <property type="term" value="F:nucleic acid binding"/>
    <property type="evidence" value="ECO:0007669"/>
    <property type="project" value="InterPro"/>
</dbReference>